<dbReference type="AlphaFoldDB" id="A0AAW0F6M9"/>
<dbReference type="Pfam" id="PF01764">
    <property type="entry name" value="Lipase_3"/>
    <property type="match status" value="1"/>
</dbReference>
<accession>A0AAW0F6M9</accession>
<dbReference type="InterPro" id="IPR002921">
    <property type="entry name" value="Fungal_lipase-type"/>
</dbReference>
<reference evidence="4" key="1">
    <citation type="submission" date="2020-12" db="EMBL/GenBank/DDBJ databases">
        <authorList>
            <person name="Zakharova A."/>
            <person name="Saura A."/>
            <person name="Butenko A."/>
            <person name="Podesvova L."/>
            <person name="Nenarokova A."/>
            <person name="Opperdoes F.R."/>
            <person name="Lukes J."/>
            <person name="Yurchenko V."/>
        </authorList>
    </citation>
    <scope>NUCLEOTIDE SEQUENCE</scope>
    <source>
        <strain evidence="4">E262AT.01</strain>
    </source>
</reference>
<evidence type="ECO:0000313" key="5">
    <source>
        <dbReference type="Proteomes" id="UP001430356"/>
    </source>
</evidence>
<evidence type="ECO:0000256" key="1">
    <source>
        <dbReference type="SAM" id="SignalP"/>
    </source>
</evidence>
<dbReference type="PANTHER" id="PTHR45856:SF25">
    <property type="entry name" value="FUNGAL LIPASE-LIKE DOMAIN-CONTAINING PROTEIN"/>
    <property type="match status" value="1"/>
</dbReference>
<sequence>MKRTVVAVAAMAAALLASVVLGTAQPLPYAFQEAYRSHVFSRVSYCADSDVIQWSCGTICDSIPGFHTEALVQSIDLDAFGYVGVDVTRQQIIIAFRGTRSITNWLQNLKYFRTPLLNTSCGGKCLVHRGFYHTFLSLMPQVQVTVAKLIDAHPGYRVLVTGHSLGGALAMLAAVHIQDWFNNLTIPQKAVRLYSFGAPRVGNTDFTMWASVLLSEGPHYRITHRRDPVPHLPPSFFGFLHEPTEVFYSTDDNSSVHVCQDNATSEWKGCSNSVWAVSIGDHLKYLSEPTGCTAASTWVDEREAELPDELYLQLTLDYLNRRSQR</sequence>
<reference evidence="4 5" key="2">
    <citation type="journal article" date="2021" name="MBio">
        <title>A New Model Trypanosomatid, Novymonas esmeraldas: Genomic Perception of Its 'Candidatus Pandoraea novymonadis' Endosymbiont.</title>
        <authorList>
            <person name="Zakharova A."/>
            <person name="Saura A."/>
            <person name="Butenko A."/>
            <person name="Podesvova L."/>
            <person name="Warmusova S."/>
            <person name="Kostygov A.Y."/>
            <person name="Nenarokova A."/>
            <person name="Lukes J."/>
            <person name="Opperdoes F.R."/>
            <person name="Yurchenko V."/>
        </authorList>
    </citation>
    <scope>NUCLEOTIDE SEQUENCE [LARGE SCALE GENOMIC DNA]</scope>
    <source>
        <strain evidence="4 5">E262AT.01</strain>
    </source>
</reference>
<dbReference type="GO" id="GO:0006629">
    <property type="term" value="P:lipid metabolic process"/>
    <property type="evidence" value="ECO:0007669"/>
    <property type="project" value="InterPro"/>
</dbReference>
<evidence type="ECO:0000313" key="4">
    <source>
        <dbReference type="EMBL" id="KAK7202292.1"/>
    </source>
</evidence>
<protein>
    <submittedName>
        <fullName evidence="4">Lipase</fullName>
    </submittedName>
</protein>
<keyword evidence="5" id="KW-1185">Reference proteome</keyword>
<dbReference type="SUPFAM" id="SSF53474">
    <property type="entry name" value="alpha/beta-Hydrolases"/>
    <property type="match status" value="1"/>
</dbReference>
<name>A0AAW0F6M9_9TRYP</name>
<dbReference type="EMBL" id="JAECZO010000028">
    <property type="protein sequence ID" value="KAK7202292.1"/>
    <property type="molecule type" value="Genomic_DNA"/>
</dbReference>
<keyword evidence="1" id="KW-0732">Signal</keyword>
<feature type="domain" description="Fungal lipase-type" evidence="2">
    <location>
        <begin position="93"/>
        <end position="235"/>
    </location>
</feature>
<gene>
    <name evidence="3" type="ORF">NESM_000300800</name>
    <name evidence="4" type="ORF">NESM_000300900</name>
</gene>
<comment type="caution">
    <text evidence="4">The sequence shown here is derived from an EMBL/GenBank/DDBJ whole genome shotgun (WGS) entry which is preliminary data.</text>
</comment>
<organism evidence="4 5">
    <name type="scientific">Novymonas esmeraldas</name>
    <dbReference type="NCBI Taxonomy" id="1808958"/>
    <lineage>
        <taxon>Eukaryota</taxon>
        <taxon>Discoba</taxon>
        <taxon>Euglenozoa</taxon>
        <taxon>Kinetoplastea</taxon>
        <taxon>Metakinetoplastina</taxon>
        <taxon>Trypanosomatida</taxon>
        <taxon>Trypanosomatidae</taxon>
        <taxon>Novymonas</taxon>
    </lineage>
</organism>
<evidence type="ECO:0000313" key="3">
    <source>
        <dbReference type="EMBL" id="KAK7202291.1"/>
    </source>
</evidence>
<dbReference type="InterPro" id="IPR029058">
    <property type="entry name" value="AB_hydrolase_fold"/>
</dbReference>
<dbReference type="Proteomes" id="UP001430356">
    <property type="component" value="Unassembled WGS sequence"/>
</dbReference>
<feature type="chain" id="PRO_5044716834" evidence="1">
    <location>
        <begin position="25"/>
        <end position="325"/>
    </location>
</feature>
<dbReference type="InterPro" id="IPR051218">
    <property type="entry name" value="Sec_MonoDiacylglyc_Lipase"/>
</dbReference>
<dbReference type="EMBL" id="JAECZO010000028">
    <property type="protein sequence ID" value="KAK7202291.1"/>
    <property type="molecule type" value="Genomic_DNA"/>
</dbReference>
<dbReference type="Gene3D" id="3.40.50.1820">
    <property type="entry name" value="alpha/beta hydrolase"/>
    <property type="match status" value="1"/>
</dbReference>
<dbReference type="PANTHER" id="PTHR45856">
    <property type="entry name" value="ALPHA/BETA-HYDROLASES SUPERFAMILY PROTEIN"/>
    <property type="match status" value="1"/>
</dbReference>
<dbReference type="CDD" id="cd00519">
    <property type="entry name" value="Lipase_3"/>
    <property type="match status" value="1"/>
</dbReference>
<evidence type="ECO:0000259" key="2">
    <source>
        <dbReference type="Pfam" id="PF01764"/>
    </source>
</evidence>
<feature type="signal peptide" evidence="1">
    <location>
        <begin position="1"/>
        <end position="24"/>
    </location>
</feature>
<proteinExistence type="predicted"/>